<dbReference type="SUPFAM" id="SSF144091">
    <property type="entry name" value="Rhomboid-like"/>
    <property type="match status" value="1"/>
</dbReference>
<feature type="compositionally biased region" description="Low complexity" evidence="5">
    <location>
        <begin position="267"/>
        <end position="283"/>
    </location>
</feature>
<evidence type="ECO:0000256" key="2">
    <source>
        <dbReference type="ARBA" id="ARBA00022692"/>
    </source>
</evidence>
<dbReference type="GO" id="GO:0016020">
    <property type="term" value="C:membrane"/>
    <property type="evidence" value="ECO:0007669"/>
    <property type="project" value="UniProtKB-SubCell"/>
</dbReference>
<feature type="transmembrane region" description="Helical" evidence="6">
    <location>
        <begin position="20"/>
        <end position="41"/>
    </location>
</feature>
<accession>C3J7Q3</accession>
<dbReference type="PANTHER" id="PTHR43066">
    <property type="entry name" value="RHOMBOID-RELATED PROTEIN"/>
    <property type="match status" value="1"/>
</dbReference>
<reference evidence="8 9" key="1">
    <citation type="submission" date="2009-04" db="EMBL/GenBank/DDBJ databases">
        <authorList>
            <person name="Sebastian Y."/>
            <person name="Madupu R."/>
            <person name="Durkin A.S."/>
            <person name="Torralba M."/>
            <person name="Methe B."/>
            <person name="Sutton G.G."/>
            <person name="Strausberg R.L."/>
            <person name="Nelson K.E."/>
        </authorList>
    </citation>
    <scope>NUCLEOTIDE SEQUENCE [LARGE SCALE GENOMIC DNA]</scope>
    <source>
        <strain evidence="9">ATCC 35406 / BCRC 14492 / JCM 8526 / NCTC 13058 / HG 370</strain>
    </source>
</reference>
<feature type="transmembrane region" description="Helical" evidence="6">
    <location>
        <begin position="107"/>
        <end position="129"/>
    </location>
</feature>
<dbReference type="InterPro" id="IPR035952">
    <property type="entry name" value="Rhomboid-like_sf"/>
</dbReference>
<sequence length="322" mass="35715">MNRPRYITSLRAFWQQSSPASRLISITVGWTLLLWILKIVLQLLSAPSSWIDVQLALPGSLYTLGHRPWTLFTYMWYHNDLGHLVVNMLLLYIFGRLFLVHLTSRQFYIVYILGGVLGGFLYPLLFSILDAVGLFYIHLPLYGSSAAILSLIVAIGGYCPKEKIRFLWVGSLSLYVVALIFVVTSLLFNLNRNVGGSIAHIGGAVWGLIFARSLRGGVDVTRPIALLCDRVASLLKGRKTTSRGGSSRQQRREKASSTQSSFDAEDSTSAHSSSVDSSPKASDGPTLEEVLDKVKRSGYSALSDEERSLLFDRPSWQDAPKV</sequence>
<dbReference type="eggNOG" id="COG0705">
    <property type="taxonomic scope" value="Bacteria"/>
</dbReference>
<dbReference type="Gene3D" id="1.20.1540.10">
    <property type="entry name" value="Rhomboid-like"/>
    <property type="match status" value="1"/>
</dbReference>
<dbReference type="RefSeq" id="WP_004332083.1">
    <property type="nucleotide sequence ID" value="NZ_ACNN01000005.1"/>
</dbReference>
<keyword evidence="4 6" id="KW-0472">Membrane</keyword>
<evidence type="ECO:0000313" key="8">
    <source>
        <dbReference type="EMBL" id="EEN83616.1"/>
    </source>
</evidence>
<keyword evidence="2 6" id="KW-0812">Transmembrane</keyword>
<feature type="transmembrane region" description="Helical" evidence="6">
    <location>
        <begin position="135"/>
        <end position="159"/>
    </location>
</feature>
<evidence type="ECO:0000256" key="1">
    <source>
        <dbReference type="ARBA" id="ARBA00004141"/>
    </source>
</evidence>
<comment type="subcellular location">
    <subcellularLocation>
        <location evidence="1">Membrane</location>
        <topology evidence="1">Multi-pass membrane protein</topology>
    </subcellularLocation>
</comment>
<evidence type="ECO:0000256" key="6">
    <source>
        <dbReference type="SAM" id="Phobius"/>
    </source>
</evidence>
<protein>
    <submittedName>
        <fullName evidence="8">Peptidase, S54 family</fullName>
        <ecNumber evidence="8">3.4.21.-</ecNumber>
    </submittedName>
</protein>
<dbReference type="EMBL" id="ACNN01000005">
    <property type="protein sequence ID" value="EEN83616.1"/>
    <property type="molecule type" value="Genomic_DNA"/>
</dbReference>
<proteinExistence type="predicted"/>
<feature type="region of interest" description="Disordered" evidence="5">
    <location>
        <begin position="239"/>
        <end position="290"/>
    </location>
</feature>
<dbReference type="STRING" id="553175.POREN0001_1142"/>
<comment type="caution">
    <text evidence="8">The sequence shown here is derived from an EMBL/GenBank/DDBJ whole genome shotgun (WGS) entry which is preliminary data.</text>
</comment>
<gene>
    <name evidence="8" type="ORF">POREN0001_1142</name>
</gene>
<dbReference type="Proteomes" id="UP000004295">
    <property type="component" value="Unassembled WGS sequence"/>
</dbReference>
<keyword evidence="3 6" id="KW-1133">Transmembrane helix</keyword>
<dbReference type="InterPro" id="IPR022764">
    <property type="entry name" value="Peptidase_S54_rhomboid_dom"/>
</dbReference>
<evidence type="ECO:0000256" key="5">
    <source>
        <dbReference type="SAM" id="MobiDB-lite"/>
    </source>
</evidence>
<dbReference type="AlphaFoldDB" id="C3J7Q3"/>
<evidence type="ECO:0000256" key="3">
    <source>
        <dbReference type="ARBA" id="ARBA00022989"/>
    </source>
</evidence>
<dbReference type="GO" id="GO:0004252">
    <property type="term" value="F:serine-type endopeptidase activity"/>
    <property type="evidence" value="ECO:0007669"/>
    <property type="project" value="InterPro"/>
</dbReference>
<dbReference type="GeneID" id="93365465"/>
<name>C3J7Q3_POREA</name>
<dbReference type="PANTHER" id="PTHR43066:SF11">
    <property type="entry name" value="PEPTIDASE S54 RHOMBOID DOMAIN-CONTAINING PROTEIN"/>
    <property type="match status" value="1"/>
</dbReference>
<organism evidence="8 9">
    <name type="scientific">Porphyromonas endodontalis (strain ATCC 35406 / DSM 24491 / JCM 8526 / CCUG 16442 / BCRC 14492 / NCTC 13058 / HG 370)</name>
    <name type="common">Bacteroides endodontalis</name>
    <dbReference type="NCBI Taxonomy" id="553175"/>
    <lineage>
        <taxon>Bacteria</taxon>
        <taxon>Pseudomonadati</taxon>
        <taxon>Bacteroidota</taxon>
        <taxon>Bacteroidia</taxon>
        <taxon>Bacteroidales</taxon>
        <taxon>Porphyromonadaceae</taxon>
        <taxon>Porphyromonas</taxon>
    </lineage>
</organism>
<dbReference type="EC" id="3.4.21.-" evidence="8"/>
<feature type="domain" description="Peptidase S54 rhomboid" evidence="7">
    <location>
        <begin position="67"/>
        <end position="212"/>
    </location>
</feature>
<feature type="transmembrane region" description="Helical" evidence="6">
    <location>
        <begin position="166"/>
        <end position="188"/>
    </location>
</feature>
<evidence type="ECO:0000256" key="4">
    <source>
        <dbReference type="ARBA" id="ARBA00023136"/>
    </source>
</evidence>
<dbReference type="Pfam" id="PF01694">
    <property type="entry name" value="Rhomboid"/>
    <property type="match status" value="1"/>
</dbReference>
<keyword evidence="8" id="KW-0378">Hydrolase</keyword>
<feature type="transmembrane region" description="Helical" evidence="6">
    <location>
        <begin position="81"/>
        <end position="100"/>
    </location>
</feature>
<evidence type="ECO:0000313" key="9">
    <source>
        <dbReference type="Proteomes" id="UP000004295"/>
    </source>
</evidence>
<evidence type="ECO:0000259" key="7">
    <source>
        <dbReference type="Pfam" id="PF01694"/>
    </source>
</evidence>
<keyword evidence="9" id="KW-1185">Reference proteome</keyword>